<dbReference type="KEGG" id="rher:EHE19_012295"/>
<dbReference type="Gene3D" id="3.20.20.150">
    <property type="entry name" value="Divalent-metal-dependent TIM barrel enzymes"/>
    <property type="match status" value="1"/>
</dbReference>
<protein>
    <submittedName>
        <fullName evidence="2">Sugar phosphate isomerase/epimerase</fullName>
    </submittedName>
</protein>
<reference evidence="2 3" key="1">
    <citation type="submission" date="2020-09" db="EMBL/GenBank/DDBJ databases">
        <title>Characterization and genome sequencing of Ruminiclostridium sp. nov. MA18.</title>
        <authorList>
            <person name="Rettenmaier R."/>
            <person name="Kowollik M.-L."/>
            <person name="Liebl W."/>
            <person name="Zverlov V."/>
        </authorList>
    </citation>
    <scope>NUCLEOTIDE SEQUENCE [LARGE SCALE GENOMIC DNA]</scope>
    <source>
        <strain evidence="2 3">MA18</strain>
    </source>
</reference>
<organism evidence="2 3">
    <name type="scientific">Ruminiclostridium herbifermentans</name>
    <dbReference type="NCBI Taxonomy" id="2488810"/>
    <lineage>
        <taxon>Bacteria</taxon>
        <taxon>Bacillati</taxon>
        <taxon>Bacillota</taxon>
        <taxon>Clostridia</taxon>
        <taxon>Eubacteriales</taxon>
        <taxon>Oscillospiraceae</taxon>
        <taxon>Ruminiclostridium</taxon>
    </lineage>
</organism>
<proteinExistence type="predicted"/>
<dbReference type="OrthoDB" id="3185623at2"/>
<dbReference type="SUPFAM" id="SSF51658">
    <property type="entry name" value="Xylose isomerase-like"/>
    <property type="match status" value="1"/>
</dbReference>
<dbReference type="EMBL" id="CP061336">
    <property type="protein sequence ID" value="QNU65696.1"/>
    <property type="molecule type" value="Genomic_DNA"/>
</dbReference>
<dbReference type="PANTHER" id="PTHR12110">
    <property type="entry name" value="HYDROXYPYRUVATE ISOMERASE"/>
    <property type="match status" value="1"/>
</dbReference>
<accession>A0A4V6ENN5</accession>
<dbReference type="GO" id="GO:0016853">
    <property type="term" value="F:isomerase activity"/>
    <property type="evidence" value="ECO:0007669"/>
    <property type="project" value="UniProtKB-KW"/>
</dbReference>
<gene>
    <name evidence="2" type="ORF">EHE19_012295</name>
</gene>
<name>A0A4V6ENN5_9FIRM</name>
<evidence type="ECO:0000259" key="1">
    <source>
        <dbReference type="Pfam" id="PF01261"/>
    </source>
</evidence>
<keyword evidence="3" id="KW-1185">Reference proteome</keyword>
<dbReference type="AlphaFoldDB" id="A0A4V6ENN5"/>
<dbReference type="InterPro" id="IPR050312">
    <property type="entry name" value="IolE/XylAMocC-like"/>
</dbReference>
<dbReference type="InterPro" id="IPR036237">
    <property type="entry name" value="Xyl_isomerase-like_sf"/>
</dbReference>
<evidence type="ECO:0000313" key="2">
    <source>
        <dbReference type="EMBL" id="QNU65696.1"/>
    </source>
</evidence>
<evidence type="ECO:0000313" key="3">
    <source>
        <dbReference type="Proteomes" id="UP000306409"/>
    </source>
</evidence>
<keyword evidence="2" id="KW-0413">Isomerase</keyword>
<dbReference type="Proteomes" id="UP000306409">
    <property type="component" value="Chromosome"/>
</dbReference>
<feature type="domain" description="Xylose isomerase-like TIM barrel" evidence="1">
    <location>
        <begin position="37"/>
        <end position="260"/>
    </location>
</feature>
<dbReference type="InterPro" id="IPR013022">
    <property type="entry name" value="Xyl_isomerase-like_TIM-brl"/>
</dbReference>
<dbReference type="Pfam" id="PF01261">
    <property type="entry name" value="AP_endonuc_2"/>
    <property type="match status" value="1"/>
</dbReference>
<sequence length="282" mass="32396">MLINVNINHYFSEVVITKISFSTLGCPNWSWEDMLSTAKDIGFDGIEIRGIENEMYAPRIKQFSAEDIELTKKKVAKIGLEIPCLSSACFLFDKANIEKQLQEGIDYIELAAKLETPYVRVLGDAQAKPGEVDTDFVIENLKKLAERANKRGVKLLIETNGVFANSKVMKTLIETVNSNSVGVLWDVHHPIRFFNESVEYTFENLKDYIYFLHVKDSLVIDGIIKYKLMGYGDIPIKTIIRLLKENDYKGYISIEWLKRWYIDLEEPEIVFSHFAGYMKGLI</sequence>